<evidence type="ECO:0000256" key="1">
    <source>
        <dbReference type="SAM" id="MobiDB-lite"/>
    </source>
</evidence>
<dbReference type="SUPFAM" id="SSF53597">
    <property type="entry name" value="Dihydrofolate reductase-like"/>
    <property type="match status" value="1"/>
</dbReference>
<accession>A0ABV5INQ2</accession>
<comment type="caution">
    <text evidence="3">The sequence shown here is derived from an EMBL/GenBank/DDBJ whole genome shotgun (WGS) entry which is preliminary data.</text>
</comment>
<dbReference type="PANTHER" id="PTHR38011">
    <property type="entry name" value="DIHYDROFOLATE REDUCTASE FAMILY PROTEIN (AFU_ORTHOLOGUE AFUA_8G06820)"/>
    <property type="match status" value="1"/>
</dbReference>
<evidence type="ECO:0000313" key="3">
    <source>
        <dbReference type="EMBL" id="MFB9206175.1"/>
    </source>
</evidence>
<protein>
    <submittedName>
        <fullName evidence="3">Dihydrofolate reductase family protein</fullName>
    </submittedName>
</protein>
<dbReference type="PANTHER" id="PTHR38011:SF11">
    <property type="entry name" value="2,5-DIAMINO-6-RIBOSYLAMINO-4(3H)-PYRIMIDINONE 5'-PHOSPHATE REDUCTASE"/>
    <property type="match status" value="1"/>
</dbReference>
<dbReference type="EMBL" id="JBHMEI010000035">
    <property type="protein sequence ID" value="MFB9206175.1"/>
    <property type="molecule type" value="Genomic_DNA"/>
</dbReference>
<reference evidence="3 4" key="1">
    <citation type="submission" date="2024-09" db="EMBL/GenBank/DDBJ databases">
        <authorList>
            <person name="Sun Q."/>
            <person name="Mori K."/>
        </authorList>
    </citation>
    <scope>NUCLEOTIDE SEQUENCE [LARGE SCALE GENOMIC DNA]</scope>
    <source>
        <strain evidence="3 4">CCM 3426</strain>
    </source>
</reference>
<dbReference type="Pfam" id="PF01872">
    <property type="entry name" value="RibD_C"/>
    <property type="match status" value="1"/>
</dbReference>
<organism evidence="3 4">
    <name type="scientific">Nonomuraea spiralis</name>
    <dbReference type="NCBI Taxonomy" id="46182"/>
    <lineage>
        <taxon>Bacteria</taxon>
        <taxon>Bacillati</taxon>
        <taxon>Actinomycetota</taxon>
        <taxon>Actinomycetes</taxon>
        <taxon>Streptosporangiales</taxon>
        <taxon>Streptosporangiaceae</taxon>
        <taxon>Nonomuraea</taxon>
    </lineage>
</organism>
<dbReference type="InterPro" id="IPR050765">
    <property type="entry name" value="Riboflavin_Biosynth_HTPR"/>
</dbReference>
<feature type="domain" description="Bacterial bifunctional deaminase-reductase C-terminal" evidence="2">
    <location>
        <begin position="3"/>
        <end position="179"/>
    </location>
</feature>
<dbReference type="RefSeq" id="WP_189652940.1">
    <property type="nucleotide sequence ID" value="NZ_BMRC01000033.1"/>
</dbReference>
<feature type="compositionally biased region" description="Basic residues" evidence="1">
    <location>
        <begin position="185"/>
        <end position="197"/>
    </location>
</feature>
<name>A0ABV5INQ2_9ACTN</name>
<dbReference type="Proteomes" id="UP001589647">
    <property type="component" value="Unassembled WGS sequence"/>
</dbReference>
<proteinExistence type="predicted"/>
<evidence type="ECO:0000313" key="4">
    <source>
        <dbReference type="Proteomes" id="UP001589647"/>
    </source>
</evidence>
<sequence length="218" mass="24352">MRSVTYSMNISLDGHIAGPDGDFNWTEPDEEVFRSHIDEIRKVGVYLLGRRLYETMLYWETADQDPSLNDARLEWAALWTRLPKVVFSTALSAVQGNARLASGGLAEEIKRLRAEPANGNIAIGGAPLAVEAAASDLIDEYVTRIYPVLVGGGMPFFPHHERRVNLELAESRTFNAQVVHLRHRVRRQPQGHPRPHRHTEVQKASSESREGTGGDSHP</sequence>
<evidence type="ECO:0000259" key="2">
    <source>
        <dbReference type="Pfam" id="PF01872"/>
    </source>
</evidence>
<dbReference type="Gene3D" id="3.40.430.10">
    <property type="entry name" value="Dihydrofolate Reductase, subunit A"/>
    <property type="match status" value="1"/>
</dbReference>
<dbReference type="InterPro" id="IPR002734">
    <property type="entry name" value="RibDG_C"/>
</dbReference>
<feature type="compositionally biased region" description="Basic and acidic residues" evidence="1">
    <location>
        <begin position="198"/>
        <end position="218"/>
    </location>
</feature>
<dbReference type="InterPro" id="IPR024072">
    <property type="entry name" value="DHFR-like_dom_sf"/>
</dbReference>
<keyword evidence="4" id="KW-1185">Reference proteome</keyword>
<gene>
    <name evidence="3" type="ORF">ACFFV7_33625</name>
</gene>
<feature type="region of interest" description="Disordered" evidence="1">
    <location>
        <begin position="185"/>
        <end position="218"/>
    </location>
</feature>